<evidence type="ECO:0000313" key="3">
    <source>
        <dbReference type="Proteomes" id="UP001218788"/>
    </source>
</evidence>
<dbReference type="Gene3D" id="3.40.50.410">
    <property type="entry name" value="von Willebrand factor, type A domain"/>
    <property type="match status" value="1"/>
</dbReference>
<dbReference type="PANTHER" id="PTHR33608:SF7">
    <property type="entry name" value="DUF58 DOMAIN-CONTAINING PROTEIN"/>
    <property type="match status" value="1"/>
</dbReference>
<evidence type="ECO:0000313" key="2">
    <source>
        <dbReference type="EMBL" id="MDC8830226.1"/>
    </source>
</evidence>
<dbReference type="InterPro" id="IPR002881">
    <property type="entry name" value="DUF58"/>
</dbReference>
<dbReference type="Pfam" id="PF01882">
    <property type="entry name" value="DUF58"/>
    <property type="match status" value="1"/>
</dbReference>
<reference evidence="2 3" key="1">
    <citation type="submission" date="2022-10" db="EMBL/GenBank/DDBJ databases">
        <title>Alteromonas sp. chi3 Genome sequencing.</title>
        <authorList>
            <person name="Park S."/>
        </authorList>
    </citation>
    <scope>NUCLEOTIDE SEQUENCE [LARGE SCALE GENOMIC DNA]</scope>
    <source>
        <strain evidence="3">chi3</strain>
    </source>
</reference>
<dbReference type="RefSeq" id="WP_273638984.1">
    <property type="nucleotide sequence ID" value="NZ_JAQQXP010000001.1"/>
</dbReference>
<protein>
    <submittedName>
        <fullName evidence="2">DUF58 domain-containing protein</fullName>
    </submittedName>
</protein>
<organism evidence="2 3">
    <name type="scientific">Alteromonas gilva</name>
    <dbReference type="NCBI Taxonomy" id="2987522"/>
    <lineage>
        <taxon>Bacteria</taxon>
        <taxon>Pseudomonadati</taxon>
        <taxon>Pseudomonadota</taxon>
        <taxon>Gammaproteobacteria</taxon>
        <taxon>Alteromonadales</taxon>
        <taxon>Alteromonadaceae</taxon>
        <taxon>Alteromonas/Salinimonas group</taxon>
        <taxon>Alteromonas</taxon>
    </lineage>
</organism>
<feature type="domain" description="DUF58" evidence="1">
    <location>
        <begin position="50"/>
        <end position="258"/>
    </location>
</feature>
<accession>A0ABT5L1F1</accession>
<sequence length="299" mass="33049">MSGDAIHPLIDAELIEQVHQFSLRIAQAGKGGRLAEQKANAKGQGLEFADYKPYVAGDELRAIDWHIYQRLGRLFVRVFEEQQNLPVYILLDHSASLFCETPSRFSAAQRCALALGAIALQQQDAVRLFPFAAKLNNQFKTLSGKHQLFTLAEQLQHHQPINDSDITAALTEFAGYPLRKGLVVVISDFFNNRGIDAVIDALSQVHHNQLLIQVTQPWDADPSRLQASSDVRFEDAESAATVDLQLSPAVIKAYTEVYQQFNQQLSQYASDTGTGLLQLNASDAILAQLSALFEKGMVA</sequence>
<dbReference type="Proteomes" id="UP001218788">
    <property type="component" value="Unassembled WGS sequence"/>
</dbReference>
<gene>
    <name evidence="2" type="ORF">OIK42_05560</name>
</gene>
<dbReference type="SUPFAM" id="SSF53300">
    <property type="entry name" value="vWA-like"/>
    <property type="match status" value="1"/>
</dbReference>
<dbReference type="InterPro" id="IPR036465">
    <property type="entry name" value="vWFA_dom_sf"/>
</dbReference>
<comment type="caution">
    <text evidence="2">The sequence shown here is derived from an EMBL/GenBank/DDBJ whole genome shotgun (WGS) entry which is preliminary data.</text>
</comment>
<proteinExistence type="predicted"/>
<name>A0ABT5L1F1_9ALTE</name>
<dbReference type="PANTHER" id="PTHR33608">
    <property type="entry name" value="BLL2464 PROTEIN"/>
    <property type="match status" value="1"/>
</dbReference>
<dbReference type="EMBL" id="JAQQXP010000001">
    <property type="protein sequence ID" value="MDC8830226.1"/>
    <property type="molecule type" value="Genomic_DNA"/>
</dbReference>
<keyword evidence="3" id="KW-1185">Reference proteome</keyword>
<evidence type="ECO:0000259" key="1">
    <source>
        <dbReference type="Pfam" id="PF01882"/>
    </source>
</evidence>